<keyword evidence="14" id="KW-1185">Reference proteome</keyword>
<evidence type="ECO:0000256" key="7">
    <source>
        <dbReference type="ARBA" id="ARBA00023170"/>
    </source>
</evidence>
<dbReference type="GO" id="GO:0004965">
    <property type="term" value="F:G protein-coupled GABA receptor activity"/>
    <property type="evidence" value="ECO:0007669"/>
    <property type="project" value="InterPro"/>
</dbReference>
<dbReference type="AlphaFoldDB" id="A0AAE0R688"/>
<proteinExistence type="inferred from homology"/>
<keyword evidence="5" id="KW-0297">G-protein coupled receptor</keyword>
<dbReference type="InterPro" id="IPR036388">
    <property type="entry name" value="WH-like_DNA-bd_sf"/>
</dbReference>
<feature type="region of interest" description="Disordered" evidence="10">
    <location>
        <begin position="531"/>
        <end position="621"/>
    </location>
</feature>
<keyword evidence="8" id="KW-0325">Glycoprotein</keyword>
<evidence type="ECO:0000256" key="9">
    <source>
        <dbReference type="ARBA" id="ARBA00023224"/>
    </source>
</evidence>
<protein>
    <recommendedName>
        <fullName evidence="12">G-protein coupled receptors family 3 profile domain-containing protein</fullName>
    </recommendedName>
</protein>
<comment type="subcellular location">
    <subcellularLocation>
        <location evidence="1">Membrane</location>
        <topology evidence="1">Multi-pass membrane protein</topology>
    </subcellularLocation>
</comment>
<feature type="transmembrane region" description="Helical" evidence="11">
    <location>
        <begin position="316"/>
        <end position="340"/>
    </location>
</feature>
<evidence type="ECO:0000256" key="8">
    <source>
        <dbReference type="ARBA" id="ARBA00023180"/>
    </source>
</evidence>
<feature type="transmembrane region" description="Helical" evidence="11">
    <location>
        <begin position="143"/>
        <end position="166"/>
    </location>
</feature>
<keyword evidence="7" id="KW-0675">Receptor</keyword>
<evidence type="ECO:0000256" key="10">
    <source>
        <dbReference type="SAM" id="MobiDB-lite"/>
    </source>
</evidence>
<keyword evidence="6 11" id="KW-0472">Membrane</keyword>
<evidence type="ECO:0000256" key="2">
    <source>
        <dbReference type="ARBA" id="ARBA00008991"/>
    </source>
</evidence>
<accession>A0AAE0R688</accession>
<evidence type="ECO:0000313" key="13">
    <source>
        <dbReference type="EMBL" id="KAK3543901.1"/>
    </source>
</evidence>
<evidence type="ECO:0000256" key="5">
    <source>
        <dbReference type="ARBA" id="ARBA00023040"/>
    </source>
</evidence>
<feature type="transmembrane region" description="Helical" evidence="11">
    <location>
        <begin position="257"/>
        <end position="279"/>
    </location>
</feature>
<reference evidence="13" key="1">
    <citation type="submission" date="2023-06" db="EMBL/GenBank/DDBJ databases">
        <title>Male Hemibagrus guttatus genome.</title>
        <authorList>
            <person name="Bian C."/>
        </authorList>
    </citation>
    <scope>NUCLEOTIDE SEQUENCE</scope>
    <source>
        <strain evidence="13">Male_cb2023</strain>
        <tissue evidence="13">Muscle</tissue>
    </source>
</reference>
<dbReference type="PANTHER" id="PTHR10519:SF20">
    <property type="entry name" value="G-PROTEIN COUPLED RECEPTOR 156-RELATED"/>
    <property type="match status" value="1"/>
</dbReference>
<feature type="transmembrane region" description="Helical" evidence="11">
    <location>
        <begin position="217"/>
        <end position="237"/>
    </location>
</feature>
<keyword evidence="3 11" id="KW-0812">Transmembrane</keyword>
<organism evidence="13 14">
    <name type="scientific">Hemibagrus guttatus</name>
    <dbReference type="NCBI Taxonomy" id="175788"/>
    <lineage>
        <taxon>Eukaryota</taxon>
        <taxon>Metazoa</taxon>
        <taxon>Chordata</taxon>
        <taxon>Craniata</taxon>
        <taxon>Vertebrata</taxon>
        <taxon>Euteleostomi</taxon>
        <taxon>Actinopterygii</taxon>
        <taxon>Neopterygii</taxon>
        <taxon>Teleostei</taxon>
        <taxon>Ostariophysi</taxon>
        <taxon>Siluriformes</taxon>
        <taxon>Bagridae</taxon>
        <taxon>Hemibagrus</taxon>
    </lineage>
</organism>
<evidence type="ECO:0000256" key="11">
    <source>
        <dbReference type="SAM" id="Phobius"/>
    </source>
</evidence>
<evidence type="ECO:0000256" key="3">
    <source>
        <dbReference type="ARBA" id="ARBA00022692"/>
    </source>
</evidence>
<feature type="domain" description="G-protein coupled receptors family 3 profile" evidence="12">
    <location>
        <begin position="141"/>
        <end position="406"/>
    </location>
</feature>
<feature type="compositionally biased region" description="Basic and acidic residues" evidence="10">
    <location>
        <begin position="913"/>
        <end position="933"/>
    </location>
</feature>
<dbReference type="GO" id="GO:0007214">
    <property type="term" value="P:gamma-aminobutyric acid signaling pathway"/>
    <property type="evidence" value="ECO:0007669"/>
    <property type="project" value="TreeGrafter"/>
</dbReference>
<feature type="transmembrane region" description="Helical" evidence="11">
    <location>
        <begin position="352"/>
        <end position="375"/>
    </location>
</feature>
<feature type="region of interest" description="Disordered" evidence="10">
    <location>
        <begin position="894"/>
        <end position="933"/>
    </location>
</feature>
<dbReference type="InterPro" id="IPR017978">
    <property type="entry name" value="GPCR_3_C"/>
</dbReference>
<keyword evidence="9" id="KW-0807">Transducer</keyword>
<dbReference type="GO" id="GO:0038039">
    <property type="term" value="C:G protein-coupled receptor heterodimeric complex"/>
    <property type="evidence" value="ECO:0007669"/>
    <property type="project" value="TreeGrafter"/>
</dbReference>
<feature type="compositionally biased region" description="Low complexity" evidence="10">
    <location>
        <begin position="865"/>
        <end position="878"/>
    </location>
</feature>
<dbReference type="Pfam" id="PF00003">
    <property type="entry name" value="7tm_3"/>
    <property type="match status" value="1"/>
</dbReference>
<dbReference type="PROSITE" id="PS50259">
    <property type="entry name" value="G_PROTEIN_RECEP_F3_4"/>
    <property type="match status" value="1"/>
</dbReference>
<dbReference type="InterPro" id="IPR002455">
    <property type="entry name" value="GPCR3_GABA-B"/>
</dbReference>
<dbReference type="EMBL" id="JAUCMX010000006">
    <property type="protein sequence ID" value="KAK3543901.1"/>
    <property type="molecule type" value="Genomic_DNA"/>
</dbReference>
<evidence type="ECO:0000256" key="4">
    <source>
        <dbReference type="ARBA" id="ARBA00022989"/>
    </source>
</evidence>
<feature type="compositionally biased region" description="Low complexity" evidence="10">
    <location>
        <begin position="537"/>
        <end position="550"/>
    </location>
</feature>
<dbReference type="Proteomes" id="UP001274896">
    <property type="component" value="Unassembled WGS sequence"/>
</dbReference>
<sequence>METGKTENHLGLADTVHASDTALGLPRTTVRAIIYKWRKHGTVENLPRSGRPTKITPRAQGQLIQEVTKDPTTTSKEPQASLASVKAVMEIRPNCSAHCDSASCFIHPAVNKQQSWDILLRLCTLSMRVVELKNRSLSPVLCAVVWTLLSCGILLSFLFLIFTIRYKNNRIVKMSSPNLNMLTLLGSVLTYTSGFLFAIEDRSPVQGASPKAVMQAWVWTLCIGSSLVFGPILGKTWRLYRVFTQRVPDRRVIIRDIRLMGLVAVLVVVDVLILTVWSLTDPVKCSRSVSAVVKVMEFDVRYSLSQMDSCSSHYSVLWVFLLCALKAGLLVYGTYLAGLTSSVSLPPVNQSLTIMTAVYLATASTALVVPVSLYLHSWPNLVYGMFSGTIFISTTAINCLIFVPQLTQWRQFEEDVNPHSSHISKYFSSKSLRSSENDIYYLLGEYDSMKRLISEDAAGSVVESIVPSGVGRQGFVSSEQLEEILHDLSVDAISSSLKSPGGKDAVINSLQEQVTNAKDKLLRLMSGHLQDEREMDSSTTNLNSSSTQTTVVPPEPPASPLPMREMTPPTALSPPPYVPPPSAPSSPPSSSSYETPPSSQHRESSASFCPPGPDGGPQNSQVSQLKLENAGLTKESQPKWNFTSTSVSIESSAVMNMPLDSHVNLITLHDSTSLTWSGLPQDAASSVVESIAPSGVGRQGFVSSEQLEEILHDLSVDAISSSLKSPGGVRRLSNPAANIFSSRSALQLYFPSISPYIMRKRRPPFHACRKGPPPYYYPGSAPPGCRRTRELKPASSTNLTHKEPRNTESDGNEDKKEDESSRMWCDSNAPSRSGRRRSRRTHQDCSSVRQPSGPLAGLERTRAADSYGYSDSESSSSEDYCYYHRPYCEACRHSPYASSDSSSSETSDSEYTELDRSSHPVVNFKEDLKPTFV</sequence>
<gene>
    <name evidence="13" type="ORF">QTP70_030843</name>
</gene>
<feature type="compositionally biased region" description="Low complexity" evidence="10">
    <location>
        <begin position="588"/>
        <end position="599"/>
    </location>
</feature>
<evidence type="ECO:0000256" key="6">
    <source>
        <dbReference type="ARBA" id="ARBA00023136"/>
    </source>
</evidence>
<dbReference type="PRINTS" id="PR01176">
    <property type="entry name" value="GABABRECEPTR"/>
</dbReference>
<comment type="similarity">
    <text evidence="2">Belongs to the G-protein coupled receptor 3 family. GABA-B receptor subfamily.</text>
</comment>
<dbReference type="Gene3D" id="1.10.10.10">
    <property type="entry name" value="Winged helix-like DNA-binding domain superfamily/Winged helix DNA-binding domain"/>
    <property type="match status" value="1"/>
</dbReference>
<feature type="transmembrane region" description="Helical" evidence="11">
    <location>
        <begin position="381"/>
        <end position="403"/>
    </location>
</feature>
<keyword evidence="4 11" id="KW-1133">Transmembrane helix</keyword>
<evidence type="ECO:0000313" key="14">
    <source>
        <dbReference type="Proteomes" id="UP001274896"/>
    </source>
</evidence>
<evidence type="ECO:0000256" key="1">
    <source>
        <dbReference type="ARBA" id="ARBA00004141"/>
    </source>
</evidence>
<feature type="compositionally biased region" description="Pro residues" evidence="10">
    <location>
        <begin position="571"/>
        <end position="587"/>
    </location>
</feature>
<dbReference type="PANTHER" id="PTHR10519">
    <property type="entry name" value="GABA-B RECEPTOR"/>
    <property type="match status" value="1"/>
</dbReference>
<comment type="caution">
    <text evidence="13">The sequence shown here is derived from an EMBL/GenBank/DDBJ whole genome shotgun (WGS) entry which is preliminary data.</text>
</comment>
<evidence type="ECO:0000259" key="12">
    <source>
        <dbReference type="PROSITE" id="PS50259"/>
    </source>
</evidence>
<name>A0AAE0R688_9TELE</name>
<feature type="transmembrane region" description="Helical" evidence="11">
    <location>
        <begin position="178"/>
        <end position="197"/>
    </location>
</feature>
<feature type="compositionally biased region" description="Basic and acidic residues" evidence="10">
    <location>
        <begin position="800"/>
        <end position="821"/>
    </location>
</feature>
<feature type="region of interest" description="Disordered" evidence="10">
    <location>
        <begin position="769"/>
        <end position="878"/>
    </location>
</feature>